<organism evidence="3 5">
    <name type="scientific">Moraxella equi</name>
    <dbReference type="NCBI Taxonomy" id="60442"/>
    <lineage>
        <taxon>Bacteria</taxon>
        <taxon>Pseudomonadati</taxon>
        <taxon>Pseudomonadota</taxon>
        <taxon>Gammaproteobacteria</taxon>
        <taxon>Moraxellales</taxon>
        <taxon>Moraxellaceae</taxon>
        <taxon>Moraxella</taxon>
    </lineage>
</organism>
<dbReference type="Proteomes" id="UP000190777">
    <property type="component" value="Unassembled WGS sequence"/>
</dbReference>
<dbReference type="RefSeq" id="WP_079325652.1">
    <property type="nucleotide sequence ID" value="NZ_MXAP01000063.1"/>
</dbReference>
<dbReference type="InterPro" id="IPR007539">
    <property type="entry name" value="DUF551"/>
</dbReference>
<proteinExistence type="predicted"/>
<dbReference type="Proteomes" id="UP000254618">
    <property type="component" value="Unassembled WGS sequence"/>
</dbReference>
<reference evidence="3 5" key="2">
    <citation type="submission" date="2018-06" db="EMBL/GenBank/DDBJ databases">
        <authorList>
            <consortium name="Pathogen Informatics"/>
            <person name="Doyle S."/>
        </authorList>
    </citation>
    <scope>NUCLEOTIDE SEQUENCE [LARGE SCALE GENOMIC DNA]</scope>
    <source>
        <strain evidence="3 5">NCTC11012</strain>
    </source>
</reference>
<feature type="domain" description="DUF551" evidence="1">
    <location>
        <begin position="57"/>
        <end position="115"/>
    </location>
</feature>
<protein>
    <recommendedName>
        <fullName evidence="1">DUF551 domain-containing protein</fullName>
    </recommendedName>
</protein>
<evidence type="ECO:0000259" key="1">
    <source>
        <dbReference type="Pfam" id="PF04448"/>
    </source>
</evidence>
<dbReference type="EMBL" id="MXAP01000063">
    <property type="protein sequence ID" value="OPH38198.1"/>
    <property type="molecule type" value="Genomic_DNA"/>
</dbReference>
<evidence type="ECO:0000313" key="3">
    <source>
        <dbReference type="EMBL" id="STZ03138.1"/>
    </source>
</evidence>
<dbReference type="EMBL" id="UGQF01000001">
    <property type="protein sequence ID" value="STZ03138.1"/>
    <property type="molecule type" value="Genomic_DNA"/>
</dbReference>
<sequence length="125" mass="14497">MIKLLAIAANLADSLHYLSGVRFDVLGIDNNQNYQKALELGQKAHTDLLRVIDDNDGWISINAKLPPRPDEYLVYYGDRKQRQRQTVYLPIHQFDDKEYLQAVGITHWAYLMANPNEFTDDDMPF</sequence>
<evidence type="ECO:0000313" key="4">
    <source>
        <dbReference type="Proteomes" id="UP000190777"/>
    </source>
</evidence>
<reference evidence="2 4" key="1">
    <citation type="submission" date="2017-03" db="EMBL/GenBank/DDBJ databases">
        <title>Draft genome sequence of Moraxella equi CCUG 4950T type strain.</title>
        <authorList>
            <person name="Salva-Serra F."/>
            <person name="Engstrom-Jakobsson H."/>
            <person name="Thorell K."/>
            <person name="Jaen-Luchoro D."/>
            <person name="Gonzales-Siles L."/>
            <person name="Karlsson R."/>
            <person name="Yazdan S."/>
            <person name="Boulund F."/>
            <person name="Johnning A."/>
            <person name="Engstrand L."/>
            <person name="Kristiansson E."/>
            <person name="Moore E."/>
        </authorList>
    </citation>
    <scope>NUCLEOTIDE SEQUENCE [LARGE SCALE GENOMIC DNA]</scope>
    <source>
        <strain evidence="2 4">CCUG 4950</strain>
    </source>
</reference>
<accession>A0A378QQR8</accession>
<evidence type="ECO:0000313" key="5">
    <source>
        <dbReference type="Proteomes" id="UP000254618"/>
    </source>
</evidence>
<name>A0A378QQR8_9GAMM</name>
<dbReference type="Pfam" id="PF04448">
    <property type="entry name" value="DUF551"/>
    <property type="match status" value="1"/>
</dbReference>
<dbReference type="AlphaFoldDB" id="A0A378QQR8"/>
<evidence type="ECO:0000313" key="2">
    <source>
        <dbReference type="EMBL" id="OPH38198.1"/>
    </source>
</evidence>
<gene>
    <name evidence="2" type="ORF">B5J93_06535</name>
    <name evidence="3" type="ORF">NCTC11012_01371</name>
</gene>
<keyword evidence="4" id="KW-1185">Reference proteome</keyword>